<sequence length="218" mass="23651">METVRDSPQDPNSEGHFQFLVILLGDAAVGKSSLLHCFADRLGGGLGEGPDGAATPDPTVGIEFYSWTILMPPTGKVRLQLWDTAGQEQLGSITRSFYRSATGVLLVFNLTNRVSLKHITEWHREAVGDWLPAFVLVGHKSEEARHLATTLGMTFVETSACSNFNVEFSFQTLSGGIQQALGQGILAPYQGCDGIRFSPNQSHCQPLAGRVPWEGCQC</sequence>
<dbReference type="InterPro" id="IPR050209">
    <property type="entry name" value="Rab_GTPases_membrane_traffic"/>
</dbReference>
<dbReference type="PROSITE" id="PS51419">
    <property type="entry name" value="RAB"/>
    <property type="match status" value="1"/>
</dbReference>
<evidence type="ECO:0000256" key="1">
    <source>
        <dbReference type="ARBA" id="ARBA00022741"/>
    </source>
</evidence>
<name>A0A8C3Y8N7_CATUS</name>
<dbReference type="PANTHER" id="PTHR47979">
    <property type="entry name" value="DRAB11-RELATED"/>
    <property type="match status" value="1"/>
</dbReference>
<dbReference type="AlphaFoldDB" id="A0A8C3Y8N7"/>
<dbReference type="GO" id="GO:0005525">
    <property type="term" value="F:GTP binding"/>
    <property type="evidence" value="ECO:0007669"/>
    <property type="project" value="UniProtKB-KW"/>
</dbReference>
<dbReference type="SUPFAM" id="SSF52540">
    <property type="entry name" value="P-loop containing nucleoside triphosphate hydrolases"/>
    <property type="match status" value="1"/>
</dbReference>
<dbReference type="InterPro" id="IPR001806">
    <property type="entry name" value="Small_GTPase"/>
</dbReference>
<accession>A0A8C3Y8N7</accession>
<dbReference type="InterPro" id="IPR027417">
    <property type="entry name" value="P-loop_NTPase"/>
</dbReference>
<keyword evidence="2" id="KW-0342">GTP-binding</keyword>
<proteinExistence type="predicted"/>
<dbReference type="Proteomes" id="UP000694563">
    <property type="component" value="Chromosome 26"/>
</dbReference>
<dbReference type="GO" id="GO:0003924">
    <property type="term" value="F:GTPase activity"/>
    <property type="evidence" value="ECO:0007669"/>
    <property type="project" value="InterPro"/>
</dbReference>
<protein>
    <submittedName>
        <fullName evidence="3">RAB42, member RAS oncogene family</fullName>
    </submittedName>
</protein>
<evidence type="ECO:0000313" key="3">
    <source>
        <dbReference type="Ensembl" id="ENSCUSP00005025650.1"/>
    </source>
</evidence>
<reference evidence="3" key="3">
    <citation type="submission" date="2025-09" db="UniProtKB">
        <authorList>
            <consortium name="Ensembl"/>
        </authorList>
    </citation>
    <scope>IDENTIFICATION</scope>
</reference>
<reference evidence="3" key="1">
    <citation type="submission" date="2020-10" db="EMBL/GenBank/DDBJ databases">
        <title>Catharus ustulatus (Swainson's thrush) genome, bCatUst1, primary haplotype v2.</title>
        <authorList>
            <person name="Delmore K."/>
            <person name="Vafadar M."/>
            <person name="Formenti G."/>
            <person name="Chow W."/>
            <person name="Pelan S."/>
            <person name="Howe K."/>
            <person name="Rhie A."/>
            <person name="Mountcastle J."/>
            <person name="Haase B."/>
            <person name="Fedrigo O."/>
            <person name="Jarvis E.D."/>
        </authorList>
    </citation>
    <scope>NUCLEOTIDE SEQUENCE [LARGE SCALE GENOMIC DNA]</scope>
</reference>
<dbReference type="Ensembl" id="ENSCUST00005026562.1">
    <property type="protein sequence ID" value="ENSCUSP00005025650.1"/>
    <property type="gene ID" value="ENSCUSG00005015934.1"/>
</dbReference>
<evidence type="ECO:0000256" key="2">
    <source>
        <dbReference type="ARBA" id="ARBA00023134"/>
    </source>
</evidence>
<dbReference type="SMART" id="SM00174">
    <property type="entry name" value="RHO"/>
    <property type="match status" value="1"/>
</dbReference>
<reference evidence="3" key="2">
    <citation type="submission" date="2025-08" db="UniProtKB">
        <authorList>
            <consortium name="Ensembl"/>
        </authorList>
    </citation>
    <scope>IDENTIFICATION</scope>
</reference>
<dbReference type="FunFam" id="3.40.50.300:FF:001447">
    <property type="entry name" value="Ras-related protein Rab-1B"/>
    <property type="match status" value="1"/>
</dbReference>
<organism evidence="3 4">
    <name type="scientific">Catharus ustulatus</name>
    <name type="common">Russet-backed thrush</name>
    <name type="synonym">Hylocichla ustulatus</name>
    <dbReference type="NCBI Taxonomy" id="91951"/>
    <lineage>
        <taxon>Eukaryota</taxon>
        <taxon>Metazoa</taxon>
        <taxon>Chordata</taxon>
        <taxon>Craniata</taxon>
        <taxon>Vertebrata</taxon>
        <taxon>Euteleostomi</taxon>
        <taxon>Archelosauria</taxon>
        <taxon>Archosauria</taxon>
        <taxon>Dinosauria</taxon>
        <taxon>Saurischia</taxon>
        <taxon>Theropoda</taxon>
        <taxon>Coelurosauria</taxon>
        <taxon>Aves</taxon>
        <taxon>Neognathae</taxon>
        <taxon>Neoaves</taxon>
        <taxon>Telluraves</taxon>
        <taxon>Australaves</taxon>
        <taxon>Passeriformes</taxon>
        <taxon>Turdidae</taxon>
        <taxon>Catharus</taxon>
    </lineage>
</organism>
<keyword evidence="1" id="KW-0547">Nucleotide-binding</keyword>
<dbReference type="SMART" id="SM00173">
    <property type="entry name" value="RAS"/>
    <property type="match status" value="1"/>
</dbReference>
<keyword evidence="4" id="KW-1185">Reference proteome</keyword>
<dbReference type="Gene3D" id="3.40.50.300">
    <property type="entry name" value="P-loop containing nucleotide triphosphate hydrolases"/>
    <property type="match status" value="1"/>
</dbReference>
<dbReference type="PRINTS" id="PR00449">
    <property type="entry name" value="RASTRNSFRMNG"/>
</dbReference>
<dbReference type="Pfam" id="PF00071">
    <property type="entry name" value="Ras"/>
    <property type="match status" value="1"/>
</dbReference>
<dbReference type="SMART" id="SM00175">
    <property type="entry name" value="RAB"/>
    <property type="match status" value="1"/>
</dbReference>
<evidence type="ECO:0000313" key="4">
    <source>
        <dbReference type="Proteomes" id="UP000694563"/>
    </source>
</evidence>